<dbReference type="Gene3D" id="3.15.10.30">
    <property type="entry name" value="Haemolymph juvenile hormone binding protein"/>
    <property type="match status" value="1"/>
</dbReference>
<dbReference type="GO" id="GO:0007623">
    <property type="term" value="P:circadian rhythm"/>
    <property type="evidence" value="ECO:0007669"/>
    <property type="project" value="UniProtKB-ARBA"/>
</dbReference>
<evidence type="ECO:0000313" key="6">
    <source>
        <dbReference type="Proteomes" id="UP001652700"/>
    </source>
</evidence>
<evidence type="ECO:0000313" key="5">
    <source>
        <dbReference type="EnsemblMetazoa" id="XP_028138392.1"/>
    </source>
</evidence>
<protein>
    <submittedName>
        <fullName evidence="7">Uncharacterized protein LOC114332813 isoform X1</fullName>
    </submittedName>
</protein>
<dbReference type="PANTHER" id="PTHR11008:SF32">
    <property type="entry name" value="CIRCADIAN CLOCK-CONTROLLED PROTEIN DAYWAKE-RELATED"/>
    <property type="match status" value="1"/>
</dbReference>
<dbReference type="InterPro" id="IPR010562">
    <property type="entry name" value="Haemolymph_juvenile_hormone-bd"/>
</dbReference>
<dbReference type="KEGG" id="dvv:114332813"/>
<dbReference type="InParanoid" id="A0A6P7FUB2"/>
<evidence type="ECO:0000256" key="4">
    <source>
        <dbReference type="SAM" id="SignalP"/>
    </source>
</evidence>
<dbReference type="OrthoDB" id="8194225at2759"/>
<organism evidence="7">
    <name type="scientific">Diabrotica virgifera virgifera</name>
    <name type="common">western corn rootworm</name>
    <dbReference type="NCBI Taxonomy" id="50390"/>
    <lineage>
        <taxon>Eukaryota</taxon>
        <taxon>Metazoa</taxon>
        <taxon>Ecdysozoa</taxon>
        <taxon>Arthropoda</taxon>
        <taxon>Hexapoda</taxon>
        <taxon>Insecta</taxon>
        <taxon>Pterygota</taxon>
        <taxon>Neoptera</taxon>
        <taxon>Endopterygota</taxon>
        <taxon>Coleoptera</taxon>
        <taxon>Polyphaga</taxon>
        <taxon>Cucujiformia</taxon>
        <taxon>Chrysomeloidea</taxon>
        <taxon>Chrysomelidae</taxon>
        <taxon>Galerucinae</taxon>
        <taxon>Diabroticina</taxon>
        <taxon>Diabroticites</taxon>
        <taxon>Diabrotica</taxon>
    </lineage>
</organism>
<proteinExistence type="inferred from homology"/>
<reference evidence="7" key="1">
    <citation type="submission" date="2025-04" db="UniProtKB">
        <authorList>
            <consortium name="RefSeq"/>
        </authorList>
    </citation>
    <scope>IDENTIFICATION</scope>
    <source>
        <tissue evidence="7">Whole insect</tissue>
    </source>
</reference>
<feature type="signal peptide" evidence="4">
    <location>
        <begin position="1"/>
        <end position="20"/>
    </location>
</feature>
<accession>A0A6P7FUB2</accession>
<evidence type="ECO:0000256" key="3">
    <source>
        <dbReference type="ARBA" id="ARBA00060902"/>
    </source>
</evidence>
<comment type="similarity">
    <text evidence="3">Belongs to the TO family.</text>
</comment>
<dbReference type="Proteomes" id="UP001652700">
    <property type="component" value="Unplaced"/>
</dbReference>
<dbReference type="FunFam" id="3.15.10.30:FF:000001">
    <property type="entry name" value="Takeout-like protein 1"/>
    <property type="match status" value="1"/>
</dbReference>
<dbReference type="AlphaFoldDB" id="A0A6P7FUB2"/>
<evidence type="ECO:0000313" key="7">
    <source>
        <dbReference type="RefSeq" id="XP_028138392.1"/>
    </source>
</evidence>
<dbReference type="SMART" id="SM00700">
    <property type="entry name" value="JHBP"/>
    <property type="match status" value="1"/>
</dbReference>
<keyword evidence="1 4" id="KW-0732">Signal</keyword>
<evidence type="ECO:0000256" key="1">
    <source>
        <dbReference type="ARBA" id="ARBA00022729"/>
    </source>
</evidence>
<dbReference type="GeneID" id="114332813"/>
<gene>
    <name evidence="7" type="primary">LOC114332813</name>
</gene>
<dbReference type="GO" id="GO:0005615">
    <property type="term" value="C:extracellular space"/>
    <property type="evidence" value="ECO:0007669"/>
    <property type="project" value="TreeGrafter"/>
</dbReference>
<name>A0A6P7FUB2_DIAVI</name>
<sequence length="244" mass="27892">MFTVFLALFVFSQSASFIEAVHIPPYLKPCHKSYNFSACAMENANYAIPFLLKGDRKLGLPPFSPMEIPLIEIKGSGDFKVSLINIKVYGLENVKPLVIDVDFEKRKAHVLSTIPTLIIIGEYKIEGHILIFSLNGAGPANLTLTDGLYTYDFEWILVKRHGVDHAKIVKSNFDYKLKHIKYYFKDIIKGDSALSDKINKVFNENWEVVDEDLRDSIKKTLLIIHNDLFAKVFTRIPIHQLFLE</sequence>
<dbReference type="InterPro" id="IPR038606">
    <property type="entry name" value="To_sf"/>
</dbReference>
<dbReference type="Pfam" id="PF06585">
    <property type="entry name" value="JHBP"/>
    <property type="match status" value="1"/>
</dbReference>
<dbReference type="RefSeq" id="XP_028138392.1">
    <property type="nucleotide sequence ID" value="XM_028282591.1"/>
</dbReference>
<evidence type="ECO:0000256" key="2">
    <source>
        <dbReference type="ARBA" id="ARBA00023108"/>
    </source>
</evidence>
<dbReference type="PANTHER" id="PTHR11008">
    <property type="entry name" value="PROTEIN TAKEOUT-LIKE PROTEIN"/>
    <property type="match status" value="1"/>
</dbReference>
<reference evidence="5" key="2">
    <citation type="submission" date="2025-05" db="UniProtKB">
        <authorList>
            <consortium name="EnsemblMetazoa"/>
        </authorList>
    </citation>
    <scope>IDENTIFICATION</scope>
</reference>
<feature type="chain" id="PRO_5027992298" evidence="4">
    <location>
        <begin position="21"/>
        <end position="244"/>
    </location>
</feature>
<keyword evidence="6" id="KW-1185">Reference proteome</keyword>
<keyword evidence="2" id="KW-0090">Biological rhythms</keyword>
<dbReference type="EnsemblMetazoa" id="XM_028282591.2">
    <property type="protein sequence ID" value="XP_028138392.1"/>
    <property type="gene ID" value="LOC114332813"/>
</dbReference>